<reference evidence="11 12" key="1">
    <citation type="submission" date="2020-08" db="EMBL/GenBank/DDBJ databases">
        <title>The Agave Microbiome: Exploring the role of microbial communities in plant adaptations to desert environments.</title>
        <authorList>
            <person name="Partida-Martinez L.P."/>
        </authorList>
    </citation>
    <scope>NUCLEOTIDE SEQUENCE [LARGE SCALE GENOMIC DNA]</scope>
    <source>
        <strain evidence="11 12">AS3.12</strain>
    </source>
</reference>
<gene>
    <name evidence="11" type="ORF">F4695_001714</name>
</gene>
<dbReference type="GO" id="GO:0015408">
    <property type="term" value="F:ABC-type ferric iron transporter activity"/>
    <property type="evidence" value="ECO:0007669"/>
    <property type="project" value="InterPro"/>
</dbReference>
<comment type="caution">
    <text evidence="11">The sequence shown here is derived from an EMBL/GenBank/DDBJ whole genome shotgun (WGS) entry which is preliminary data.</text>
</comment>
<evidence type="ECO:0000256" key="4">
    <source>
        <dbReference type="ARBA" id="ARBA00022496"/>
    </source>
</evidence>
<comment type="similarity">
    <text evidence="1">Belongs to the ABC transporter superfamily.</text>
</comment>
<dbReference type="AlphaFoldDB" id="A0A7X0JJI5"/>
<dbReference type="FunFam" id="3.40.50.300:FF:000425">
    <property type="entry name" value="Probable ABC transporter, ATP-binding subunit"/>
    <property type="match status" value="1"/>
</dbReference>
<organism evidence="11 12">
    <name type="scientific">Rhizobium soli</name>
    <dbReference type="NCBI Taxonomy" id="424798"/>
    <lineage>
        <taxon>Bacteria</taxon>
        <taxon>Pseudomonadati</taxon>
        <taxon>Pseudomonadota</taxon>
        <taxon>Alphaproteobacteria</taxon>
        <taxon>Hyphomicrobiales</taxon>
        <taxon>Rhizobiaceae</taxon>
        <taxon>Rhizobium/Agrobacterium group</taxon>
        <taxon>Rhizobium</taxon>
    </lineage>
</organism>
<dbReference type="InterPro" id="IPR008995">
    <property type="entry name" value="Mo/tungstate-bd_C_term_dom"/>
</dbReference>
<dbReference type="Pfam" id="PF08402">
    <property type="entry name" value="TOBE_2"/>
    <property type="match status" value="1"/>
</dbReference>
<dbReference type="Gene3D" id="3.40.50.300">
    <property type="entry name" value="P-loop containing nucleotide triphosphate hydrolases"/>
    <property type="match status" value="1"/>
</dbReference>
<protein>
    <submittedName>
        <fullName evidence="11">Iron(III) transport system ATP-binding protein</fullName>
    </submittedName>
</protein>
<evidence type="ECO:0000256" key="7">
    <source>
        <dbReference type="ARBA" id="ARBA00023004"/>
    </source>
</evidence>
<dbReference type="PROSITE" id="PS50893">
    <property type="entry name" value="ABC_TRANSPORTER_2"/>
    <property type="match status" value="1"/>
</dbReference>
<dbReference type="SMART" id="SM00382">
    <property type="entry name" value="AAA"/>
    <property type="match status" value="1"/>
</dbReference>
<dbReference type="GO" id="GO:0005524">
    <property type="term" value="F:ATP binding"/>
    <property type="evidence" value="ECO:0007669"/>
    <property type="project" value="UniProtKB-KW"/>
</dbReference>
<proteinExistence type="inferred from homology"/>
<accession>A0A7X0JJI5</accession>
<dbReference type="InterPro" id="IPR013611">
    <property type="entry name" value="Transp-assoc_OB_typ2"/>
</dbReference>
<sequence>MTLLTLSSVAKSYGSVAAVAGVDLAAQSGSRTAIVGPSGCGKTTLLRLIAGFEVPDAGSITLGGEIMSNADAHVAAYRRNIGIVAQDGCLFPHLSVLDNIGFGMDADRDAKQARAAELMEMVGLDGAMLARKPDQLSGGQQQRVALARALARRPRLMLLDEPFSALDMGLRTATRKAVADVLSAAGVTTILVTHDQAEALAFADQLVVMRAGKFAQVGTPRDVYLKPVDRATATFLGEAVVLPAVVGDGIADSPIGRLEVADVTYRGRAQIMIRPEQFTVSRIEYAPDIGVSAVVSDVVFCGPSLDARITLAGDGIAEGEISFRLDIPGRELLASGDRVSIGISGRVHLLADA</sequence>
<dbReference type="GO" id="GO:0016887">
    <property type="term" value="F:ATP hydrolysis activity"/>
    <property type="evidence" value="ECO:0007669"/>
    <property type="project" value="InterPro"/>
</dbReference>
<dbReference type="InterPro" id="IPR027417">
    <property type="entry name" value="P-loop_NTPase"/>
</dbReference>
<evidence type="ECO:0000256" key="2">
    <source>
        <dbReference type="ARBA" id="ARBA00022448"/>
    </source>
</evidence>
<dbReference type="EMBL" id="JACHBU010000003">
    <property type="protein sequence ID" value="MBB6508365.1"/>
    <property type="molecule type" value="Genomic_DNA"/>
</dbReference>
<dbReference type="InterPro" id="IPR050093">
    <property type="entry name" value="ABC_SmlMolc_Importer"/>
</dbReference>
<dbReference type="Proteomes" id="UP000585437">
    <property type="component" value="Unassembled WGS sequence"/>
</dbReference>
<dbReference type="SUPFAM" id="SSF52540">
    <property type="entry name" value="P-loop containing nucleoside triphosphate hydrolases"/>
    <property type="match status" value="1"/>
</dbReference>
<dbReference type="SUPFAM" id="SSF50331">
    <property type="entry name" value="MOP-like"/>
    <property type="match status" value="1"/>
</dbReference>
<dbReference type="InterPro" id="IPR017871">
    <property type="entry name" value="ABC_transporter-like_CS"/>
</dbReference>
<keyword evidence="7" id="KW-0408">Iron</keyword>
<dbReference type="InterPro" id="IPR015853">
    <property type="entry name" value="ABC_transpr_FbpC"/>
</dbReference>
<evidence type="ECO:0000313" key="12">
    <source>
        <dbReference type="Proteomes" id="UP000585437"/>
    </source>
</evidence>
<evidence type="ECO:0000256" key="9">
    <source>
        <dbReference type="ARBA" id="ARBA00023136"/>
    </source>
</evidence>
<keyword evidence="8" id="KW-0406">Ion transport</keyword>
<evidence type="ECO:0000256" key="3">
    <source>
        <dbReference type="ARBA" id="ARBA00022475"/>
    </source>
</evidence>
<dbReference type="InterPro" id="IPR003593">
    <property type="entry name" value="AAA+_ATPase"/>
</dbReference>
<dbReference type="Gene3D" id="2.40.50.450">
    <property type="match status" value="1"/>
</dbReference>
<dbReference type="PROSITE" id="PS00211">
    <property type="entry name" value="ABC_TRANSPORTER_1"/>
    <property type="match status" value="1"/>
</dbReference>
<keyword evidence="2" id="KW-0813">Transport</keyword>
<dbReference type="Pfam" id="PF00005">
    <property type="entry name" value="ABC_tran"/>
    <property type="match status" value="1"/>
</dbReference>
<evidence type="ECO:0000313" key="11">
    <source>
        <dbReference type="EMBL" id="MBB6508365.1"/>
    </source>
</evidence>
<dbReference type="CDD" id="cd03259">
    <property type="entry name" value="ABC_Carb_Solutes_like"/>
    <property type="match status" value="1"/>
</dbReference>
<dbReference type="GO" id="GO:0043190">
    <property type="term" value="C:ATP-binding cassette (ABC) transporter complex"/>
    <property type="evidence" value="ECO:0007669"/>
    <property type="project" value="InterPro"/>
</dbReference>
<keyword evidence="4" id="KW-0410">Iron transport</keyword>
<evidence type="ECO:0000256" key="8">
    <source>
        <dbReference type="ARBA" id="ARBA00023065"/>
    </source>
</evidence>
<keyword evidence="3" id="KW-1003">Cell membrane</keyword>
<evidence type="ECO:0000256" key="6">
    <source>
        <dbReference type="ARBA" id="ARBA00022840"/>
    </source>
</evidence>
<evidence type="ECO:0000256" key="5">
    <source>
        <dbReference type="ARBA" id="ARBA00022741"/>
    </source>
</evidence>
<dbReference type="PANTHER" id="PTHR42781:SF4">
    <property type="entry name" value="SPERMIDINE_PUTRESCINE IMPORT ATP-BINDING PROTEIN POTA"/>
    <property type="match status" value="1"/>
</dbReference>
<keyword evidence="6 11" id="KW-0067">ATP-binding</keyword>
<dbReference type="InterPro" id="IPR003439">
    <property type="entry name" value="ABC_transporter-like_ATP-bd"/>
</dbReference>
<keyword evidence="5" id="KW-0547">Nucleotide-binding</keyword>
<name>A0A7X0JJI5_9HYPH</name>
<evidence type="ECO:0000256" key="1">
    <source>
        <dbReference type="ARBA" id="ARBA00005417"/>
    </source>
</evidence>
<dbReference type="RefSeq" id="WP_184654399.1">
    <property type="nucleotide sequence ID" value="NZ_JACHBU010000003.1"/>
</dbReference>
<keyword evidence="12" id="KW-1185">Reference proteome</keyword>
<keyword evidence="9" id="KW-0472">Membrane</keyword>
<dbReference type="PANTHER" id="PTHR42781">
    <property type="entry name" value="SPERMIDINE/PUTRESCINE IMPORT ATP-BINDING PROTEIN POTA"/>
    <property type="match status" value="1"/>
</dbReference>
<dbReference type="GO" id="GO:0015697">
    <property type="term" value="P:quaternary ammonium group transport"/>
    <property type="evidence" value="ECO:0007669"/>
    <property type="project" value="UniProtKB-ARBA"/>
</dbReference>
<evidence type="ECO:0000259" key="10">
    <source>
        <dbReference type="PROSITE" id="PS50893"/>
    </source>
</evidence>
<feature type="domain" description="ABC transporter" evidence="10">
    <location>
        <begin position="4"/>
        <end position="236"/>
    </location>
</feature>